<keyword evidence="1" id="KW-1133">Transmembrane helix</keyword>
<proteinExistence type="predicted"/>
<evidence type="ECO:0008006" key="4">
    <source>
        <dbReference type="Google" id="ProtNLM"/>
    </source>
</evidence>
<reference evidence="2 3" key="1">
    <citation type="submission" date="2019-11" db="EMBL/GenBank/DDBJ databases">
        <title>Acidiferrimicrobium australis gen. nov., sp. nov., an acidophilic and obligately heterotrophic, member of the Actinobacteria that catalyses dissimilatory oxido- reduction of iron isolated from metal-rich acidic water in Chile.</title>
        <authorList>
            <person name="Gonzalez D."/>
            <person name="Huber K."/>
            <person name="Hedrich S."/>
            <person name="Rojas-Villalobos C."/>
            <person name="Quatrini R."/>
            <person name="Dinamarca M.A."/>
            <person name="Schwarz A."/>
            <person name="Canales C."/>
            <person name="Nancucheo I."/>
        </authorList>
    </citation>
    <scope>NUCLEOTIDE SEQUENCE [LARGE SCALE GENOMIC DNA]</scope>
    <source>
        <strain evidence="2 3">USS-CCA1</strain>
    </source>
</reference>
<evidence type="ECO:0000313" key="3">
    <source>
        <dbReference type="Proteomes" id="UP000437736"/>
    </source>
</evidence>
<dbReference type="Proteomes" id="UP000437736">
    <property type="component" value="Unassembled WGS sequence"/>
</dbReference>
<keyword evidence="1" id="KW-0812">Transmembrane</keyword>
<comment type="caution">
    <text evidence="2">The sequence shown here is derived from an EMBL/GenBank/DDBJ whole genome shotgun (WGS) entry which is preliminary data.</text>
</comment>
<sequence length="106" mass="11353">MAATRREDESMRDVGSDLAKLVLAYAKQETLDPLKALGRFALFGVLGAVFTVLGGFLLSLAFLRALQSEFSSTLSGSLSWVPYVGAIAVASVFVVVALTRMLKTPR</sequence>
<evidence type="ECO:0000313" key="2">
    <source>
        <dbReference type="EMBL" id="MST33548.1"/>
    </source>
</evidence>
<gene>
    <name evidence="2" type="ORF">GHK86_12560</name>
</gene>
<evidence type="ECO:0000256" key="1">
    <source>
        <dbReference type="SAM" id="Phobius"/>
    </source>
</evidence>
<name>A0ABW9QYP9_9ACTN</name>
<organism evidence="2 3">
    <name type="scientific">Acidiferrimicrobium australe</name>
    <dbReference type="NCBI Taxonomy" id="2664430"/>
    <lineage>
        <taxon>Bacteria</taxon>
        <taxon>Bacillati</taxon>
        <taxon>Actinomycetota</taxon>
        <taxon>Acidimicrobiia</taxon>
        <taxon>Acidimicrobiales</taxon>
        <taxon>Acidimicrobiaceae</taxon>
        <taxon>Acidiferrimicrobium</taxon>
    </lineage>
</organism>
<feature type="transmembrane region" description="Helical" evidence="1">
    <location>
        <begin position="83"/>
        <end position="102"/>
    </location>
</feature>
<dbReference type="EMBL" id="WJHE01000634">
    <property type="protein sequence ID" value="MST33548.1"/>
    <property type="molecule type" value="Genomic_DNA"/>
</dbReference>
<protein>
    <recommendedName>
        <fullName evidence="4">Phage holin family protein</fullName>
    </recommendedName>
</protein>
<feature type="transmembrane region" description="Helical" evidence="1">
    <location>
        <begin position="40"/>
        <end position="63"/>
    </location>
</feature>
<keyword evidence="3" id="KW-1185">Reference proteome</keyword>
<accession>A0ABW9QYP9</accession>
<keyword evidence="1" id="KW-0472">Membrane</keyword>